<dbReference type="RefSeq" id="WP_263338993.1">
    <property type="nucleotide sequence ID" value="NZ_JAGSYH010000005.1"/>
</dbReference>
<sequence length="252" mass="27702">MSFRKLFSIKIAVCLVFGSLIFALPSASRAVFAQEAQPQAQSTPKSQGSFFKQERQAVKQEEAAETDQFRHSATVQWLAKTLHMDVETAATAFEYTNFIVILLFIGIPLYRILPKILRERRAKLSFELDQAKARTADAGDRLKAVEAKLAGLDAEIAQIRKQVAEEMVADEARSKAQLEEETSRVVRGAEHEIAAAAAQAQRGLKQFAANIAVDRALSRMTVDEATDRALFAEFASDVAGSHRGSHGKGEHA</sequence>
<evidence type="ECO:0000256" key="13">
    <source>
        <dbReference type="SAM" id="Coils"/>
    </source>
</evidence>
<organism evidence="15 16">
    <name type="scientific">Acidicapsa dinghuensis</name>
    <dbReference type="NCBI Taxonomy" id="2218256"/>
    <lineage>
        <taxon>Bacteria</taxon>
        <taxon>Pseudomonadati</taxon>
        <taxon>Acidobacteriota</taxon>
        <taxon>Terriglobia</taxon>
        <taxon>Terriglobales</taxon>
        <taxon>Acidobacteriaceae</taxon>
        <taxon>Acidicapsa</taxon>
    </lineage>
</organism>
<evidence type="ECO:0000256" key="3">
    <source>
        <dbReference type="ARBA" id="ARBA00022692"/>
    </source>
</evidence>
<dbReference type="HAMAP" id="MF_01398">
    <property type="entry name" value="ATP_synth_b_bprime"/>
    <property type="match status" value="1"/>
</dbReference>
<feature type="signal peptide" evidence="14">
    <location>
        <begin position="1"/>
        <end position="33"/>
    </location>
</feature>
<reference evidence="16" key="1">
    <citation type="journal article" date="2019" name="Int. J. Syst. Evol. Microbiol.">
        <title>The Global Catalogue of Microorganisms (GCM) 10K type strain sequencing project: providing services to taxonomists for standard genome sequencing and annotation.</title>
        <authorList>
            <consortium name="The Broad Institute Genomics Platform"/>
            <consortium name="The Broad Institute Genome Sequencing Center for Infectious Disease"/>
            <person name="Wu L."/>
            <person name="Ma J."/>
        </authorList>
    </citation>
    <scope>NUCLEOTIDE SEQUENCE [LARGE SCALE GENOMIC DNA]</scope>
    <source>
        <strain evidence="16">JCM 4087</strain>
    </source>
</reference>
<dbReference type="InterPro" id="IPR002146">
    <property type="entry name" value="ATP_synth_b/b'su_bac/chlpt"/>
</dbReference>
<dbReference type="CDD" id="cd06503">
    <property type="entry name" value="ATP-synt_Fo_b"/>
    <property type="match status" value="1"/>
</dbReference>
<keyword evidence="14" id="KW-0732">Signal</keyword>
<keyword evidence="2 12" id="KW-0138">CF(0)</keyword>
<keyword evidence="13" id="KW-0175">Coiled coil</keyword>
<evidence type="ECO:0000256" key="8">
    <source>
        <dbReference type="ARBA" id="ARBA00023310"/>
    </source>
</evidence>
<comment type="caution">
    <text evidence="15">The sequence shown here is derived from an EMBL/GenBank/DDBJ whole genome shotgun (WGS) entry which is preliminary data.</text>
</comment>
<feature type="transmembrane region" description="Helical" evidence="12">
    <location>
        <begin position="95"/>
        <end position="113"/>
    </location>
</feature>
<comment type="subunit">
    <text evidence="12">F-type ATPases have 2 components, F(1) - the catalytic core - and F(0) - the membrane proton channel. F(1) has five subunits: alpha(3), beta(3), gamma(1), delta(1), epsilon(1). F(0) has three main subunits: a(1), b(2) and c(10-14). The alpha and beta chains form an alternating ring which encloses part of the gamma chain. F(1) is attached to F(0) by a central stalk formed by the gamma and epsilon chains, while a peripheral stalk is formed by the delta and b chains.</text>
</comment>
<evidence type="ECO:0000256" key="5">
    <source>
        <dbReference type="ARBA" id="ARBA00022989"/>
    </source>
</evidence>
<evidence type="ECO:0000256" key="4">
    <source>
        <dbReference type="ARBA" id="ARBA00022781"/>
    </source>
</evidence>
<comment type="function">
    <text evidence="10">Component of the F(0) channel, it forms part of the peripheral stalk, linking F(1) to F(0). The b'-subunit is a diverged and duplicated form of b found in plants and photosynthetic bacteria.</text>
</comment>
<keyword evidence="3 12" id="KW-0812">Transmembrane</keyword>
<evidence type="ECO:0000256" key="11">
    <source>
        <dbReference type="ARBA" id="ARBA00037847"/>
    </source>
</evidence>
<dbReference type="EMBL" id="JBHSPH010000003">
    <property type="protein sequence ID" value="MFC5862889.1"/>
    <property type="molecule type" value="Genomic_DNA"/>
</dbReference>
<evidence type="ECO:0000256" key="12">
    <source>
        <dbReference type="HAMAP-Rule" id="MF_01398"/>
    </source>
</evidence>
<gene>
    <name evidence="12" type="primary">atpF</name>
    <name evidence="15" type="ORF">ACFPT7_11345</name>
</gene>
<keyword evidence="4 12" id="KW-0375">Hydrogen ion transport</keyword>
<dbReference type="Pfam" id="PF00430">
    <property type="entry name" value="ATP-synt_B"/>
    <property type="match status" value="1"/>
</dbReference>
<evidence type="ECO:0000256" key="2">
    <source>
        <dbReference type="ARBA" id="ARBA00022547"/>
    </source>
</evidence>
<evidence type="ECO:0000256" key="6">
    <source>
        <dbReference type="ARBA" id="ARBA00023065"/>
    </source>
</evidence>
<keyword evidence="7 12" id="KW-0472">Membrane</keyword>
<proteinExistence type="inferred from homology"/>
<feature type="chain" id="PRO_5047068480" description="ATP synthase subunit b" evidence="14">
    <location>
        <begin position="34"/>
        <end position="252"/>
    </location>
</feature>
<name>A0ABW1EFZ2_9BACT</name>
<keyword evidence="16" id="KW-1185">Reference proteome</keyword>
<feature type="coiled-coil region" evidence="13">
    <location>
        <begin position="128"/>
        <end position="181"/>
    </location>
</feature>
<keyword evidence="12" id="KW-1003">Cell membrane</keyword>
<evidence type="ECO:0000256" key="10">
    <source>
        <dbReference type="ARBA" id="ARBA00025614"/>
    </source>
</evidence>
<keyword evidence="8 12" id="KW-0066">ATP synthesis</keyword>
<keyword evidence="1 12" id="KW-0813">Transport</keyword>
<comment type="subcellular location">
    <subcellularLocation>
        <location evidence="12">Cell membrane</location>
        <topology evidence="12">Single-pass membrane protein</topology>
    </subcellularLocation>
    <subcellularLocation>
        <location evidence="11">Endomembrane system</location>
        <topology evidence="11">Single-pass membrane protein</topology>
    </subcellularLocation>
</comment>
<evidence type="ECO:0000256" key="1">
    <source>
        <dbReference type="ARBA" id="ARBA00022448"/>
    </source>
</evidence>
<keyword evidence="5 12" id="KW-1133">Transmembrane helix</keyword>
<evidence type="ECO:0000313" key="15">
    <source>
        <dbReference type="EMBL" id="MFC5862889.1"/>
    </source>
</evidence>
<comment type="function">
    <text evidence="9 12">F(1)F(0) ATP synthase produces ATP from ADP in the presence of a proton or sodium gradient. F-type ATPases consist of two structural domains, F(1) containing the extramembraneous catalytic core and F(0) containing the membrane proton channel, linked together by a central stalk and a peripheral stalk. During catalysis, ATP synthesis in the catalytic domain of F(1) is coupled via a rotary mechanism of the central stalk subunits to proton translocation.</text>
</comment>
<evidence type="ECO:0000313" key="16">
    <source>
        <dbReference type="Proteomes" id="UP001596091"/>
    </source>
</evidence>
<accession>A0ABW1EFZ2</accession>
<dbReference type="Proteomes" id="UP001596091">
    <property type="component" value="Unassembled WGS sequence"/>
</dbReference>
<protein>
    <recommendedName>
        <fullName evidence="12">ATP synthase subunit b</fullName>
    </recommendedName>
    <alternativeName>
        <fullName evidence="12">ATP synthase F(0) sector subunit b</fullName>
    </alternativeName>
    <alternativeName>
        <fullName evidence="12">ATPase subunit I</fullName>
    </alternativeName>
    <alternativeName>
        <fullName evidence="12">F-type ATPase subunit b</fullName>
        <shortName evidence="12">F-ATPase subunit b</shortName>
    </alternativeName>
</protein>
<evidence type="ECO:0000256" key="14">
    <source>
        <dbReference type="SAM" id="SignalP"/>
    </source>
</evidence>
<comment type="similarity">
    <text evidence="12">Belongs to the ATPase B chain family.</text>
</comment>
<evidence type="ECO:0000256" key="9">
    <source>
        <dbReference type="ARBA" id="ARBA00025198"/>
    </source>
</evidence>
<keyword evidence="6 12" id="KW-0406">Ion transport</keyword>
<evidence type="ECO:0000256" key="7">
    <source>
        <dbReference type="ARBA" id="ARBA00023136"/>
    </source>
</evidence>